<organism evidence="6 7">
    <name type="scientific">Corynebacterium accolens</name>
    <dbReference type="NCBI Taxonomy" id="38284"/>
    <lineage>
        <taxon>Bacteria</taxon>
        <taxon>Bacillati</taxon>
        <taxon>Actinomycetota</taxon>
        <taxon>Actinomycetes</taxon>
        <taxon>Mycobacteriales</taxon>
        <taxon>Corynebacteriaceae</taxon>
        <taxon>Corynebacterium</taxon>
    </lineage>
</organism>
<evidence type="ECO:0000259" key="5">
    <source>
        <dbReference type="Pfam" id="PF00171"/>
    </source>
</evidence>
<proteinExistence type="inferred from homology"/>
<dbReference type="PANTHER" id="PTHR43353">
    <property type="entry name" value="SUCCINATE-SEMIALDEHYDE DEHYDROGENASE, MITOCHONDRIAL"/>
    <property type="match status" value="1"/>
</dbReference>
<keyword evidence="2 4" id="KW-0560">Oxidoreductase</keyword>
<evidence type="ECO:0000256" key="1">
    <source>
        <dbReference type="ARBA" id="ARBA00009986"/>
    </source>
</evidence>
<evidence type="ECO:0000313" key="6">
    <source>
        <dbReference type="EMBL" id="PCC83405.1"/>
    </source>
</evidence>
<dbReference type="Proteomes" id="UP000218690">
    <property type="component" value="Unassembled WGS sequence"/>
</dbReference>
<dbReference type="Gene3D" id="3.40.605.10">
    <property type="entry name" value="Aldehyde Dehydrogenase, Chain A, domain 1"/>
    <property type="match status" value="1"/>
</dbReference>
<name>A0A2A4AI27_9CORY</name>
<dbReference type="InterPro" id="IPR050740">
    <property type="entry name" value="Aldehyde_DH_Superfamily"/>
</dbReference>
<dbReference type="InterPro" id="IPR029510">
    <property type="entry name" value="Ald_DH_CS_GLU"/>
</dbReference>
<dbReference type="InterPro" id="IPR016163">
    <property type="entry name" value="Ald_DH_C"/>
</dbReference>
<dbReference type="GO" id="GO:0004777">
    <property type="term" value="F:succinate-semialdehyde dehydrogenase (NAD+) activity"/>
    <property type="evidence" value="ECO:0007669"/>
    <property type="project" value="TreeGrafter"/>
</dbReference>
<feature type="domain" description="Aldehyde dehydrogenase" evidence="5">
    <location>
        <begin position="31"/>
        <end position="489"/>
    </location>
</feature>
<comment type="similarity">
    <text evidence="1 4">Belongs to the aldehyde dehydrogenase family.</text>
</comment>
<comment type="caution">
    <text evidence="6">The sequence shown here is derived from an EMBL/GenBank/DDBJ whole genome shotgun (WGS) entry which is preliminary data.</text>
</comment>
<accession>A0A2A4AI27</accession>
<dbReference type="Gene3D" id="3.40.309.10">
    <property type="entry name" value="Aldehyde Dehydrogenase, Chain A, domain 2"/>
    <property type="match status" value="1"/>
</dbReference>
<dbReference type="PANTHER" id="PTHR43353:SF5">
    <property type="entry name" value="SUCCINATE-SEMIALDEHYDE DEHYDROGENASE, MITOCHONDRIAL"/>
    <property type="match status" value="1"/>
</dbReference>
<reference evidence="6 7" key="1">
    <citation type="submission" date="2017-09" db="EMBL/GenBank/DDBJ databases">
        <title>Draft Genome Sequence of Corynebacterium accolens AH4003.</title>
        <authorList>
            <person name="Chen Y."/>
            <person name="Oosthuysen W.F."/>
            <person name="Kelley S."/>
            <person name="Horswill A."/>
        </authorList>
    </citation>
    <scope>NUCLEOTIDE SEQUENCE [LARGE SCALE GENOMIC DNA]</scope>
    <source>
        <strain evidence="6 7">AH4003</strain>
    </source>
</reference>
<dbReference type="EMBL" id="NWBP01000011">
    <property type="protein sequence ID" value="PCC83405.1"/>
    <property type="molecule type" value="Genomic_DNA"/>
</dbReference>
<protein>
    <submittedName>
        <fullName evidence="6">NAD-dependent succinate-semialdehyde dehydrogenase</fullName>
    </submittedName>
</protein>
<evidence type="ECO:0000256" key="4">
    <source>
        <dbReference type="RuleBase" id="RU003345"/>
    </source>
</evidence>
<dbReference type="InterPro" id="IPR015590">
    <property type="entry name" value="Aldehyde_DH_dom"/>
</dbReference>
<dbReference type="GO" id="GO:0009450">
    <property type="term" value="P:gamma-aminobutyric acid catabolic process"/>
    <property type="evidence" value="ECO:0007669"/>
    <property type="project" value="TreeGrafter"/>
</dbReference>
<dbReference type="FunFam" id="3.40.605.10:FF:000007">
    <property type="entry name" value="NAD/NADP-dependent betaine aldehyde dehydrogenase"/>
    <property type="match status" value="1"/>
</dbReference>
<dbReference type="PROSITE" id="PS00687">
    <property type="entry name" value="ALDEHYDE_DEHYDR_GLU"/>
    <property type="match status" value="1"/>
</dbReference>
<sequence length="493" mass="52472">MTNFDYSQVSELLGSLPIGLWLEGTNVAATGGATFEVLDPATEEVIANVADGTSADWMRALELADAAQKEWAGFAPRTRSIILTDIFNAIIERKEDFARVMTLEMGKPYAEALGEVAYGAEYMRWFAEEAVRIPGRYSQSPAGNGSITVSHTPVGPVLAITPWNFPLAMATRKIAPAFAAGCPVVVKPAAETPLTMLLLGEVIAEVFTRHEVPAGVFSIVTTTQSSALSSELMADPRLRKVTFTGSTGVGKILVRQSADNLQRTSMELGGNAPFLVHEDANLDLVLDCAMQAKMRNGGEACIAANRFIVHEAVAEEFTQRLTEKMAAIQAGHGLEEGTTLGPLISAKQRDSVAKLVERALEQGATATTGGERPDGAGFFYPATVLANVPDDAEILRQEIFGPVATVTTFSTLEEGVAKANDTEFGLAAYAFTENFHTAEYLAHALEAGMVGINRSAISEAAAPFGGIKESGFGREGGAEGIEEYISVRYIAKP</sequence>
<evidence type="ECO:0000256" key="2">
    <source>
        <dbReference type="ARBA" id="ARBA00023002"/>
    </source>
</evidence>
<dbReference type="CDD" id="cd07103">
    <property type="entry name" value="ALDH_F5_SSADH_GabD"/>
    <property type="match status" value="1"/>
</dbReference>
<evidence type="ECO:0000256" key="3">
    <source>
        <dbReference type="PROSITE-ProRule" id="PRU10007"/>
    </source>
</evidence>
<gene>
    <name evidence="6" type="ORF">COM45_03360</name>
</gene>
<dbReference type="InterPro" id="IPR016161">
    <property type="entry name" value="Ald_DH/histidinol_DH"/>
</dbReference>
<evidence type="ECO:0000313" key="7">
    <source>
        <dbReference type="Proteomes" id="UP000218690"/>
    </source>
</evidence>
<feature type="active site" evidence="3">
    <location>
        <position position="267"/>
    </location>
</feature>
<dbReference type="SUPFAM" id="SSF53720">
    <property type="entry name" value="ALDH-like"/>
    <property type="match status" value="1"/>
</dbReference>
<dbReference type="AlphaFoldDB" id="A0A2A4AI27"/>
<dbReference type="FunFam" id="3.40.309.10:FF:000009">
    <property type="entry name" value="Aldehyde dehydrogenase A"/>
    <property type="match status" value="1"/>
</dbReference>
<dbReference type="InterPro" id="IPR016162">
    <property type="entry name" value="Ald_DH_N"/>
</dbReference>
<dbReference type="Pfam" id="PF00171">
    <property type="entry name" value="Aldedh"/>
    <property type="match status" value="1"/>
</dbReference>